<name>A0ACB8CPC5_DERSI</name>
<accession>A0ACB8CPC5</accession>
<protein>
    <submittedName>
        <fullName evidence="1">Uncharacterized protein</fullName>
    </submittedName>
</protein>
<dbReference type="Proteomes" id="UP000821865">
    <property type="component" value="Chromosome 5"/>
</dbReference>
<reference evidence="1" key="1">
    <citation type="submission" date="2020-05" db="EMBL/GenBank/DDBJ databases">
        <title>Large-scale comparative analyses of tick genomes elucidate their genetic diversity and vector capacities.</title>
        <authorList>
            <person name="Jia N."/>
            <person name="Wang J."/>
            <person name="Shi W."/>
            <person name="Du L."/>
            <person name="Sun Y."/>
            <person name="Zhan W."/>
            <person name="Jiang J."/>
            <person name="Wang Q."/>
            <person name="Zhang B."/>
            <person name="Ji P."/>
            <person name="Sakyi L.B."/>
            <person name="Cui X."/>
            <person name="Yuan T."/>
            <person name="Jiang B."/>
            <person name="Yang W."/>
            <person name="Lam T.T.-Y."/>
            <person name="Chang Q."/>
            <person name="Ding S."/>
            <person name="Wang X."/>
            <person name="Zhu J."/>
            <person name="Ruan X."/>
            <person name="Zhao L."/>
            <person name="Wei J."/>
            <person name="Que T."/>
            <person name="Du C."/>
            <person name="Cheng J."/>
            <person name="Dai P."/>
            <person name="Han X."/>
            <person name="Huang E."/>
            <person name="Gao Y."/>
            <person name="Liu J."/>
            <person name="Shao H."/>
            <person name="Ye R."/>
            <person name="Li L."/>
            <person name="Wei W."/>
            <person name="Wang X."/>
            <person name="Wang C."/>
            <person name="Yang T."/>
            <person name="Huo Q."/>
            <person name="Li W."/>
            <person name="Guo W."/>
            <person name="Chen H."/>
            <person name="Zhou L."/>
            <person name="Ni X."/>
            <person name="Tian J."/>
            <person name="Zhou Y."/>
            <person name="Sheng Y."/>
            <person name="Liu T."/>
            <person name="Pan Y."/>
            <person name="Xia L."/>
            <person name="Li J."/>
            <person name="Zhao F."/>
            <person name="Cao W."/>
        </authorList>
    </citation>
    <scope>NUCLEOTIDE SEQUENCE</scope>
    <source>
        <strain evidence="1">Dsil-2018</strain>
    </source>
</reference>
<evidence type="ECO:0000313" key="2">
    <source>
        <dbReference type="Proteomes" id="UP000821865"/>
    </source>
</evidence>
<organism evidence="1 2">
    <name type="scientific">Dermacentor silvarum</name>
    <name type="common">Tick</name>
    <dbReference type="NCBI Taxonomy" id="543639"/>
    <lineage>
        <taxon>Eukaryota</taxon>
        <taxon>Metazoa</taxon>
        <taxon>Ecdysozoa</taxon>
        <taxon>Arthropoda</taxon>
        <taxon>Chelicerata</taxon>
        <taxon>Arachnida</taxon>
        <taxon>Acari</taxon>
        <taxon>Parasitiformes</taxon>
        <taxon>Ixodida</taxon>
        <taxon>Ixodoidea</taxon>
        <taxon>Ixodidae</taxon>
        <taxon>Rhipicephalinae</taxon>
        <taxon>Dermacentor</taxon>
    </lineage>
</organism>
<keyword evidence="2" id="KW-1185">Reference proteome</keyword>
<comment type="caution">
    <text evidence="1">The sequence shown here is derived from an EMBL/GenBank/DDBJ whole genome shotgun (WGS) entry which is preliminary data.</text>
</comment>
<evidence type="ECO:0000313" key="1">
    <source>
        <dbReference type="EMBL" id="KAH7948818.1"/>
    </source>
</evidence>
<sequence>MRLNLLVEPDQPVSECSIPALALPPPLETHLGFPQGSPLAGGDSRRGRRTGAGRSNSEIVCRVRAARKVRNEYHFMVAAPRAGLQPGVCADTVSGASRGGGICEEGEAGLLSWDPHPAPRGRQRKSPPKTPKLKGTPAASQPAFAGMSTHLLPGGARNSSPPQAPRKPAWRPRYTPRIGHDDLIVTVLPSERAGDAVRAFLGDCSAADLHVWPVWDKNVLVCSLTTIPIAQRLLGDIMLPVGDQQLPFRGHAKASGDICRGVINIDPAASSSSIKPNLEWPKGTILAARKLGDSNVAVVTFEGPKVPRFIFYRCQVAYVRLYKKTVPVCSCCGTIGHRATACPSRKPGFCSRCGSQVPTTPEGLAQHDCQPRCILCTGPHETGARGCPGKYRKPIKPSQPVSSHPASPPPRTLHQSHAPLTQPKSGSRSKAPPPATPEHFPPLADPPQVSLPSIPSAAPTLLELTLQRQNSELQHQVAALAKQLESLRSQLLPPNPSRPFHLPRSSSPPGPPSKEHPKTRAVAAAVSQDPSSALPPIQVPLDDLPPIDTTLPIQDRLTGLEQRSLTMERALRALPDLLIQRIGETIVPKITAEVLKAVQIWACSQFRFKKSRLRSASPNATPRRRKLAGTANTPFNPVLIPPSPAPPVPDPVLVPAQAMEDDP</sequence>
<proteinExistence type="predicted"/>
<gene>
    <name evidence="1" type="ORF">HPB49_002682</name>
</gene>
<dbReference type="EMBL" id="CM023474">
    <property type="protein sequence ID" value="KAH7948818.1"/>
    <property type="molecule type" value="Genomic_DNA"/>
</dbReference>